<accession>A0A067GT42</accession>
<reference evidence="1 2" key="1">
    <citation type="submission" date="2014-04" db="EMBL/GenBank/DDBJ databases">
        <authorList>
            <consortium name="International Citrus Genome Consortium"/>
            <person name="Gmitter F."/>
            <person name="Chen C."/>
            <person name="Farmerie W."/>
            <person name="Harkins T."/>
            <person name="Desany B."/>
            <person name="Mohiuddin M."/>
            <person name="Kodira C."/>
            <person name="Borodovsky M."/>
            <person name="Lomsadze A."/>
            <person name="Burns P."/>
            <person name="Jenkins J."/>
            <person name="Prochnik S."/>
            <person name="Shu S."/>
            <person name="Chapman J."/>
            <person name="Pitluck S."/>
            <person name="Schmutz J."/>
            <person name="Rokhsar D."/>
        </authorList>
    </citation>
    <scope>NUCLEOTIDE SEQUENCE</scope>
</reference>
<evidence type="ECO:0000313" key="2">
    <source>
        <dbReference type="Proteomes" id="UP000027120"/>
    </source>
</evidence>
<feature type="non-terminal residue" evidence="1">
    <location>
        <position position="1"/>
    </location>
</feature>
<gene>
    <name evidence="1" type="ORF">CISIN_1g0202553mg</name>
</gene>
<proteinExistence type="predicted"/>
<evidence type="ECO:0000313" key="1">
    <source>
        <dbReference type="EMBL" id="KDO81845.1"/>
    </source>
</evidence>
<sequence length="15" mass="1515">SGSLHPLPLEPPSPS</sequence>
<keyword evidence="2" id="KW-1185">Reference proteome</keyword>
<protein>
    <submittedName>
        <fullName evidence="1">Uncharacterized protein</fullName>
    </submittedName>
</protein>
<name>A0A067GT42_CITSI</name>
<dbReference type="EMBL" id="KK784875">
    <property type="protein sequence ID" value="KDO81845.1"/>
    <property type="molecule type" value="Genomic_DNA"/>
</dbReference>
<dbReference type="Proteomes" id="UP000027120">
    <property type="component" value="Unassembled WGS sequence"/>
</dbReference>
<feature type="non-terminal residue" evidence="1">
    <location>
        <position position="15"/>
    </location>
</feature>
<organism evidence="1 2">
    <name type="scientific">Citrus sinensis</name>
    <name type="common">Sweet orange</name>
    <name type="synonym">Citrus aurantium var. sinensis</name>
    <dbReference type="NCBI Taxonomy" id="2711"/>
    <lineage>
        <taxon>Eukaryota</taxon>
        <taxon>Viridiplantae</taxon>
        <taxon>Streptophyta</taxon>
        <taxon>Embryophyta</taxon>
        <taxon>Tracheophyta</taxon>
        <taxon>Spermatophyta</taxon>
        <taxon>Magnoliopsida</taxon>
        <taxon>eudicotyledons</taxon>
        <taxon>Gunneridae</taxon>
        <taxon>Pentapetalae</taxon>
        <taxon>rosids</taxon>
        <taxon>malvids</taxon>
        <taxon>Sapindales</taxon>
        <taxon>Rutaceae</taxon>
        <taxon>Aurantioideae</taxon>
        <taxon>Citrus</taxon>
    </lineage>
</organism>